<feature type="compositionally biased region" description="Polar residues" evidence="2">
    <location>
        <begin position="935"/>
        <end position="960"/>
    </location>
</feature>
<dbReference type="PROSITE" id="PS50004">
    <property type="entry name" value="C2"/>
    <property type="match status" value="1"/>
</dbReference>
<dbReference type="Ensembl" id="ENSMMMT00000003897.1">
    <property type="protein sequence ID" value="ENSMMMP00000003439.1"/>
    <property type="gene ID" value="ENSMMMG00000003136.1"/>
</dbReference>
<dbReference type="GeneTree" id="ENSGT00390000017366"/>
<feature type="compositionally biased region" description="Polar residues" evidence="2">
    <location>
        <begin position="250"/>
        <end position="266"/>
    </location>
</feature>
<feature type="region of interest" description="Disordered" evidence="2">
    <location>
        <begin position="298"/>
        <end position="320"/>
    </location>
</feature>
<proteinExistence type="predicted"/>
<evidence type="ECO:0000259" key="3">
    <source>
        <dbReference type="PROSITE" id="PS50004"/>
    </source>
</evidence>
<dbReference type="InterPro" id="IPR039889">
    <property type="entry name" value="CCD33"/>
</dbReference>
<sequence length="960" mass="107882">MAFSGPEPWLPASLTSQRLKAEEKTLDLEFEVLSVGFNEKGRYALRLSAENPLLAGSGDGVQLQVNDGDPLQACSAVTDVIEQQDPGQSLTLPRNKFIFTLPKGFCKNDGHHDARLRVEALRLEGASGQAVQRVGQAIFPIYPRPDQPRMNLEAREHEDLYRYRGNLPLLRASEDPTVRHCGGLAYSVAFHVHRAPQPPASNCPPAHRQPEPMAPNPDSSSSHCDQEGLSPEPGPWQPQAQVTEGPEDPLNTSQSTKPDNSHLSPSNMETIMVTLHGATNLPSCEDGSEPYPYVVVETTSKEADHRGSKAVTSVTSEPTRSPIWGETVKVETLAENSGQEDVILKVMDYKNKDKLLSYKIPIKYLRVFHPYHFQLANVFLRGVNDPLVNNPNPMVVIARVVPNYKEFKENQARQSPASMGLHITPLSFPIQSMMSFDVPRVSQSGYPQLSNPGGPPELPQWNQSFLFQSRDGGTNFSKNAALVLEYYSSTSVKGSEPWTFREPLGVSVLPLKSRLYRKIMTGKGLNALRIERLPITRPENFLTLHNSKVLPILDPKILDEKLGTIRESWFDGQRQERLWHPQEMNNYQRAMQKMAEDILLLRKQASNLEWENRRLRSHLTQQEVEEGQTKDEASDLAMSVKEKLLLKELDMRKLRDKVQHLQNELIRKNDREKELLLLCQAQNLQDAKLRRYQDKLIKMKALEETVRHQEKVIQKMEQVLEDRLRDRKETPPPNKLQKKPNPGPGLPLSSTRENLPIDVYSVLLSENTRLREELEKNRHQTGPIILQQQALPVDPGELGAGGNLAERLRETDGPGHSKCTETLPAQSPSTSQVVPVSFPELGFLLRENARGLAVLGLKDRPYCPLVLQLPSSCLQLEDSARRWGREKQDLATRLQEQEHGFGPPSEPIIVNQPVSDPFRGACGGSSVDQRPSKLETAQPNQDKQLNRPSNHQSISNSQQA</sequence>
<evidence type="ECO:0000256" key="2">
    <source>
        <dbReference type="SAM" id="MobiDB-lite"/>
    </source>
</evidence>
<accession>A0A8C5YTZ7</accession>
<dbReference type="Pfam" id="PF00168">
    <property type="entry name" value="C2"/>
    <property type="match status" value="1"/>
</dbReference>
<feature type="region of interest" description="Disordered" evidence="2">
    <location>
        <begin position="724"/>
        <end position="752"/>
    </location>
</feature>
<feature type="compositionally biased region" description="Polar residues" evidence="2">
    <location>
        <begin position="310"/>
        <end position="319"/>
    </location>
</feature>
<dbReference type="AlphaFoldDB" id="A0A8C5YTZ7"/>
<dbReference type="Proteomes" id="UP000694407">
    <property type="component" value="Unplaced"/>
</dbReference>
<dbReference type="CDD" id="cd00030">
    <property type="entry name" value="C2"/>
    <property type="match status" value="1"/>
</dbReference>
<organism evidence="4 5">
    <name type="scientific">Marmota marmota marmota</name>
    <name type="common">Alpine marmot</name>
    <dbReference type="NCBI Taxonomy" id="9994"/>
    <lineage>
        <taxon>Eukaryota</taxon>
        <taxon>Metazoa</taxon>
        <taxon>Chordata</taxon>
        <taxon>Craniata</taxon>
        <taxon>Vertebrata</taxon>
        <taxon>Euteleostomi</taxon>
        <taxon>Mammalia</taxon>
        <taxon>Eutheria</taxon>
        <taxon>Euarchontoglires</taxon>
        <taxon>Glires</taxon>
        <taxon>Rodentia</taxon>
        <taxon>Sciuromorpha</taxon>
        <taxon>Sciuridae</taxon>
        <taxon>Xerinae</taxon>
        <taxon>Marmotini</taxon>
        <taxon>Marmota</taxon>
    </lineage>
</organism>
<dbReference type="PANTHER" id="PTHR21623:SF2">
    <property type="entry name" value="COILED-COIL DOMAIN-CONTAINING PROTEIN 33"/>
    <property type="match status" value="1"/>
</dbReference>
<evidence type="ECO:0000313" key="4">
    <source>
        <dbReference type="Ensembl" id="ENSMMMP00000003439.1"/>
    </source>
</evidence>
<feature type="region of interest" description="Disordered" evidence="2">
    <location>
        <begin position="896"/>
        <end position="960"/>
    </location>
</feature>
<evidence type="ECO:0000256" key="1">
    <source>
        <dbReference type="SAM" id="Coils"/>
    </source>
</evidence>
<feature type="coiled-coil region" evidence="1">
    <location>
        <begin position="584"/>
        <end position="611"/>
    </location>
</feature>
<feature type="coiled-coil region" evidence="1">
    <location>
        <begin position="644"/>
        <end position="671"/>
    </location>
</feature>
<dbReference type="GO" id="GO:0005777">
    <property type="term" value="C:peroxisome"/>
    <property type="evidence" value="ECO:0007669"/>
    <property type="project" value="TreeGrafter"/>
</dbReference>
<dbReference type="SUPFAM" id="SSF49562">
    <property type="entry name" value="C2 domain (Calcium/lipid-binding domain, CaLB)"/>
    <property type="match status" value="1"/>
</dbReference>
<feature type="region of interest" description="Disordered" evidence="2">
    <location>
        <begin position="199"/>
        <end position="266"/>
    </location>
</feature>
<keyword evidence="1" id="KW-0175">Coiled coil</keyword>
<keyword evidence="5" id="KW-1185">Reference proteome</keyword>
<feature type="domain" description="C2" evidence="3">
    <location>
        <begin position="249"/>
        <end position="375"/>
    </location>
</feature>
<reference evidence="4" key="1">
    <citation type="submission" date="2025-08" db="UniProtKB">
        <authorList>
            <consortium name="Ensembl"/>
        </authorList>
    </citation>
    <scope>IDENTIFICATION</scope>
</reference>
<reference evidence="4" key="2">
    <citation type="submission" date="2025-09" db="UniProtKB">
        <authorList>
            <consortium name="Ensembl"/>
        </authorList>
    </citation>
    <scope>IDENTIFICATION</scope>
</reference>
<dbReference type="PANTHER" id="PTHR21623">
    <property type="entry name" value="SPERIOLIN-BINDING FACTOR"/>
    <property type="match status" value="1"/>
</dbReference>
<dbReference type="SMART" id="SM00239">
    <property type="entry name" value="C2"/>
    <property type="match status" value="1"/>
</dbReference>
<protein>
    <recommendedName>
        <fullName evidence="3">C2 domain-containing protein</fullName>
    </recommendedName>
</protein>
<dbReference type="InterPro" id="IPR000008">
    <property type="entry name" value="C2_dom"/>
</dbReference>
<dbReference type="Gene3D" id="2.60.40.150">
    <property type="entry name" value="C2 domain"/>
    <property type="match status" value="1"/>
</dbReference>
<dbReference type="InterPro" id="IPR035892">
    <property type="entry name" value="C2_domain_sf"/>
</dbReference>
<name>A0A8C5YTZ7_MARMA</name>
<evidence type="ECO:0000313" key="5">
    <source>
        <dbReference type="Proteomes" id="UP000694407"/>
    </source>
</evidence>